<dbReference type="InterPro" id="IPR002789">
    <property type="entry name" value="HerA_central"/>
</dbReference>
<evidence type="ECO:0000313" key="3">
    <source>
        <dbReference type="EMBL" id="UFP95813.1"/>
    </source>
</evidence>
<dbReference type="PANTHER" id="PTHR42957">
    <property type="entry name" value="HELICASE MJ1565-RELATED"/>
    <property type="match status" value="1"/>
</dbReference>
<accession>A0ABY3PQ23</accession>
<dbReference type="InterPro" id="IPR027417">
    <property type="entry name" value="P-loop_NTPase"/>
</dbReference>
<protein>
    <submittedName>
        <fullName evidence="3">ATP-binding protein</fullName>
    </submittedName>
</protein>
<dbReference type="Proteomes" id="UP001054846">
    <property type="component" value="Chromosome"/>
</dbReference>
<reference evidence="3 4" key="1">
    <citation type="journal article" date="2021" name="Genome Biol. Evol.">
        <title>Complete Genome Sequencing of a Novel Gloeobacter Species from a Waterfall Cave in Mexico.</title>
        <authorList>
            <person name="Saw J.H."/>
            <person name="Cardona T."/>
            <person name="Montejano G."/>
        </authorList>
    </citation>
    <scope>NUCLEOTIDE SEQUENCE [LARGE SCALE GENOMIC DNA]</scope>
    <source>
        <strain evidence="3">MG652769</strain>
    </source>
</reference>
<name>A0ABY3PQ23_9CYAN</name>
<evidence type="ECO:0000313" key="4">
    <source>
        <dbReference type="Proteomes" id="UP001054846"/>
    </source>
</evidence>
<dbReference type="SUPFAM" id="SSF52540">
    <property type="entry name" value="P-loop containing nucleoside triphosphate hydrolases"/>
    <property type="match status" value="1"/>
</dbReference>
<dbReference type="GO" id="GO:0005524">
    <property type="term" value="F:ATP binding"/>
    <property type="evidence" value="ECO:0007669"/>
    <property type="project" value="UniProtKB-KW"/>
</dbReference>
<feature type="region of interest" description="Disordered" evidence="1">
    <location>
        <begin position="558"/>
        <end position="588"/>
    </location>
</feature>
<organism evidence="3 4">
    <name type="scientific">Gloeobacter morelensis MG652769</name>
    <dbReference type="NCBI Taxonomy" id="2781736"/>
    <lineage>
        <taxon>Bacteria</taxon>
        <taxon>Bacillati</taxon>
        <taxon>Cyanobacteriota</taxon>
        <taxon>Cyanophyceae</taxon>
        <taxon>Gloeobacterales</taxon>
        <taxon>Gloeobacteraceae</taxon>
        <taxon>Gloeobacter</taxon>
        <taxon>Gloeobacter morelensis</taxon>
    </lineage>
</organism>
<dbReference type="Pfam" id="PF01935">
    <property type="entry name" value="DUF87"/>
    <property type="match status" value="1"/>
</dbReference>
<sequence length="588" mass="65119">MVHYMSIGSTRKRQYHGTVRSDTLGNELLGRLGLVRFDVNGSTMSVLTQILSVDRRNPVHEDPRFGPVVACKGSIPHLSAIGDYEEAVAKPVAQQLNGQPAPLRANPPSGTPVVSLDDPALDGQDNSEGGQAVFNGFSSEKPQYLRYAGNLMNESVCLPFIFKSFDPKDKNGFGEARHAGFFAATGKGKTHAAKITLGLALSATPGMGAFIPDAKGDFVQPSERDMDLRAFLEANGRKVNLLNVEQLRLEDAEDFSELLQINKARKAMLIGNPEKFSDLLEMALLHFAGEHDKLKVTGDGAITLDKLLESFNDNILKVYAGSDRENQKKTEKARDVQRQRRRQLENIFEGVLARFTQGTRIDEMIDSVLQKSCIYFLHVPKFNDPVTLFLLEKIYRRFKDRAGYHYHTKGYSNAIVYVDEANRFVPQSPTEERKELARELIDGIKTTRQYGLGWWFADQRPASISKDIFTQLGTYFFGKGMSAAADKANVESIIGKEGLDIYENMSTARPFLVTGQMVGVGGEDNVPLAMSFFGSWPELSEPNNRDFDANFEAVTGERAGLAPGNGLARVEPRPPGRAPARNDEDIPF</sequence>
<gene>
    <name evidence="3" type="ORF">ISF26_06155</name>
</gene>
<keyword evidence="3" id="KW-0547">Nucleotide-binding</keyword>
<dbReference type="PANTHER" id="PTHR42957:SF1">
    <property type="entry name" value="HELICASE MJ1565-RELATED"/>
    <property type="match status" value="1"/>
</dbReference>
<proteinExistence type="predicted"/>
<evidence type="ECO:0000259" key="2">
    <source>
        <dbReference type="Pfam" id="PF01935"/>
    </source>
</evidence>
<dbReference type="Gene3D" id="3.40.50.300">
    <property type="entry name" value="P-loop containing nucleotide triphosphate hydrolases"/>
    <property type="match status" value="1"/>
</dbReference>
<feature type="compositionally biased region" description="Basic and acidic residues" evidence="1">
    <location>
        <begin position="570"/>
        <end position="588"/>
    </location>
</feature>
<feature type="domain" description="Helicase HerA central" evidence="2">
    <location>
        <begin position="177"/>
        <end position="366"/>
    </location>
</feature>
<dbReference type="EMBL" id="CP063845">
    <property type="protein sequence ID" value="UFP95813.1"/>
    <property type="molecule type" value="Genomic_DNA"/>
</dbReference>
<keyword evidence="3" id="KW-0067">ATP-binding</keyword>
<evidence type="ECO:0000256" key="1">
    <source>
        <dbReference type="SAM" id="MobiDB-lite"/>
    </source>
</evidence>
<dbReference type="InterPro" id="IPR008571">
    <property type="entry name" value="HerA-like"/>
</dbReference>
<keyword evidence="4" id="KW-1185">Reference proteome</keyword>
<feature type="region of interest" description="Disordered" evidence="1">
    <location>
        <begin position="98"/>
        <end position="117"/>
    </location>
</feature>